<dbReference type="Pfam" id="PF03793">
    <property type="entry name" value="PASTA"/>
    <property type="match status" value="1"/>
</dbReference>
<dbReference type="PROSITE" id="PS51178">
    <property type="entry name" value="PASTA"/>
    <property type="match status" value="1"/>
</dbReference>
<dbReference type="OrthoDB" id="9803895at2"/>
<dbReference type="RefSeq" id="WP_084017968.1">
    <property type="nucleotide sequence ID" value="NZ_FWXS01000008.1"/>
</dbReference>
<dbReference type="AlphaFoldDB" id="A0A1W2C2R8"/>
<keyword evidence="5" id="KW-1185">Reference proteome</keyword>
<feature type="domain" description="PASTA" evidence="3">
    <location>
        <begin position="41"/>
        <end position="108"/>
    </location>
</feature>
<evidence type="ECO:0000259" key="3">
    <source>
        <dbReference type="PROSITE" id="PS51178"/>
    </source>
</evidence>
<dbReference type="Proteomes" id="UP000192393">
    <property type="component" value="Unassembled WGS sequence"/>
</dbReference>
<keyword evidence="2" id="KW-0472">Membrane</keyword>
<name>A0A1W2C2R8_9FLAO</name>
<sequence length="319" mass="35904">MRFLKAFTKWQFWASLVLMAALVYGLYHFTFRVWLGAYTNHNQEIAIPDLSKMKIQEALKNLDELGLTYEIDSVKYDSTKSSYAILDFYPAAGFKVKEGRRIFIKSNPKTWRPVALPDIIGKSKRLAFTQLKLAGLVVGDTIYEPDIAKDAVLRVLFQGKQISKDTELPRFAKVDIVLGKGLEYGVSTPNLVGMMLDQAKSSILANRFEVGRISVQGAVTDSSKLRIFYQYPIQGDNYDQGLPVDLWASELEPADLQAFVKDLDRQYRNYSENDSISAAKYAEELNRAGTKQNTAPVKDQSVPDPSKQPAKQPEGITIE</sequence>
<keyword evidence="4" id="KW-0808">Transferase</keyword>
<dbReference type="InterPro" id="IPR005543">
    <property type="entry name" value="PASTA_dom"/>
</dbReference>
<dbReference type="SMART" id="SM00740">
    <property type="entry name" value="PASTA"/>
    <property type="match status" value="3"/>
</dbReference>
<dbReference type="Gene3D" id="3.30.10.20">
    <property type="match status" value="3"/>
</dbReference>
<feature type="region of interest" description="Disordered" evidence="1">
    <location>
        <begin position="281"/>
        <end position="319"/>
    </location>
</feature>
<feature type="transmembrane region" description="Helical" evidence="2">
    <location>
        <begin position="12"/>
        <end position="35"/>
    </location>
</feature>
<keyword evidence="4" id="KW-0418">Kinase</keyword>
<gene>
    <name evidence="4" type="ORF">SAMN06296427_10891</name>
</gene>
<protein>
    <submittedName>
        <fullName evidence="4">Serine/threonine protein kinase</fullName>
    </submittedName>
</protein>
<evidence type="ECO:0000256" key="2">
    <source>
        <dbReference type="SAM" id="Phobius"/>
    </source>
</evidence>
<dbReference type="GO" id="GO:0004674">
    <property type="term" value="F:protein serine/threonine kinase activity"/>
    <property type="evidence" value="ECO:0007669"/>
    <property type="project" value="UniProtKB-KW"/>
</dbReference>
<dbReference type="EMBL" id="FWXS01000008">
    <property type="protein sequence ID" value="SMC79473.1"/>
    <property type="molecule type" value="Genomic_DNA"/>
</dbReference>
<keyword evidence="4" id="KW-0723">Serine/threonine-protein kinase</keyword>
<keyword evidence="2" id="KW-0812">Transmembrane</keyword>
<organism evidence="4 5">
    <name type="scientific">Moheibacter sediminis</name>
    <dbReference type="NCBI Taxonomy" id="1434700"/>
    <lineage>
        <taxon>Bacteria</taxon>
        <taxon>Pseudomonadati</taxon>
        <taxon>Bacteroidota</taxon>
        <taxon>Flavobacteriia</taxon>
        <taxon>Flavobacteriales</taxon>
        <taxon>Weeksellaceae</taxon>
        <taxon>Moheibacter</taxon>
    </lineage>
</organism>
<accession>A0A1W2C2R8</accession>
<dbReference type="CDD" id="cd06577">
    <property type="entry name" value="PASTA_pknB"/>
    <property type="match status" value="1"/>
</dbReference>
<evidence type="ECO:0000256" key="1">
    <source>
        <dbReference type="SAM" id="MobiDB-lite"/>
    </source>
</evidence>
<evidence type="ECO:0000313" key="5">
    <source>
        <dbReference type="Proteomes" id="UP000192393"/>
    </source>
</evidence>
<reference evidence="4 5" key="1">
    <citation type="submission" date="2017-04" db="EMBL/GenBank/DDBJ databases">
        <authorList>
            <person name="Afonso C.L."/>
            <person name="Miller P.J."/>
            <person name="Scott M.A."/>
            <person name="Spackman E."/>
            <person name="Goraichik I."/>
            <person name="Dimitrov K.M."/>
            <person name="Suarez D.L."/>
            <person name="Swayne D.E."/>
        </authorList>
    </citation>
    <scope>NUCLEOTIDE SEQUENCE [LARGE SCALE GENOMIC DNA]</scope>
    <source>
        <strain evidence="4 5">CGMCC 1.12708</strain>
    </source>
</reference>
<dbReference type="STRING" id="1434700.SAMN06296427_10891"/>
<evidence type="ECO:0000313" key="4">
    <source>
        <dbReference type="EMBL" id="SMC79473.1"/>
    </source>
</evidence>
<keyword evidence="2" id="KW-1133">Transmembrane helix</keyword>
<proteinExistence type="predicted"/>